<evidence type="ECO:0000256" key="8">
    <source>
        <dbReference type="ARBA" id="ARBA00022842"/>
    </source>
</evidence>
<dbReference type="RefSeq" id="WP_307354683.1">
    <property type="nucleotide sequence ID" value="NZ_BAAACJ010000024.1"/>
</dbReference>
<evidence type="ECO:0000256" key="5">
    <source>
        <dbReference type="ARBA" id="ARBA00022741"/>
    </source>
</evidence>
<feature type="binding site" evidence="11">
    <location>
        <position position="70"/>
    </location>
    <ligand>
        <name>ATP</name>
        <dbReference type="ChEBI" id="CHEBI:30616"/>
    </ligand>
</feature>
<dbReference type="InterPro" id="IPR013750">
    <property type="entry name" value="GHMP_kinase_C_dom"/>
</dbReference>
<evidence type="ECO:0000259" key="15">
    <source>
        <dbReference type="Pfam" id="PF10509"/>
    </source>
</evidence>
<feature type="domain" description="Galactokinase N-terminal" evidence="15">
    <location>
        <begin position="8"/>
        <end position="60"/>
    </location>
</feature>
<comment type="pathway">
    <text evidence="11">Carbohydrate metabolism; galactose metabolism.</text>
</comment>
<dbReference type="Pfam" id="PF00288">
    <property type="entry name" value="GHMP_kinases_N"/>
    <property type="match status" value="1"/>
</dbReference>
<comment type="similarity">
    <text evidence="1 11">Belongs to the GHMP kinase family. GalK subfamily.</text>
</comment>
<dbReference type="InterPro" id="IPR006204">
    <property type="entry name" value="GHMP_kinase_N_dom"/>
</dbReference>
<feature type="binding site" evidence="11">
    <location>
        <position position="130"/>
    </location>
    <ligand>
        <name>Mg(2+)</name>
        <dbReference type="ChEBI" id="CHEBI:18420"/>
    </ligand>
</feature>
<evidence type="ECO:0000256" key="2">
    <source>
        <dbReference type="ARBA" id="ARBA00022490"/>
    </source>
</evidence>
<dbReference type="EC" id="2.7.1.6" evidence="11 12"/>
<dbReference type="Proteomes" id="UP001224418">
    <property type="component" value="Unassembled WGS sequence"/>
</dbReference>
<evidence type="ECO:0000256" key="12">
    <source>
        <dbReference type="NCBIfam" id="TIGR00131"/>
    </source>
</evidence>
<evidence type="ECO:0000259" key="14">
    <source>
        <dbReference type="Pfam" id="PF08544"/>
    </source>
</evidence>
<dbReference type="InterPro" id="IPR036554">
    <property type="entry name" value="GHMP_kinase_C_sf"/>
</dbReference>
<dbReference type="NCBIfam" id="TIGR00131">
    <property type="entry name" value="gal_kin"/>
    <property type="match status" value="1"/>
</dbReference>
<keyword evidence="2 11" id="KW-0963">Cytoplasm</keyword>
<feature type="binding site" evidence="11">
    <location>
        <begin position="36"/>
        <end position="39"/>
    </location>
    <ligand>
        <name>substrate</name>
    </ligand>
</feature>
<organism evidence="16 17">
    <name type="scientific">Hathewaya limosa</name>
    <name type="common">Clostridium limosum</name>
    <dbReference type="NCBI Taxonomy" id="1536"/>
    <lineage>
        <taxon>Bacteria</taxon>
        <taxon>Bacillati</taxon>
        <taxon>Bacillota</taxon>
        <taxon>Clostridia</taxon>
        <taxon>Eubacteriales</taxon>
        <taxon>Clostridiaceae</taxon>
        <taxon>Hathewaya</taxon>
    </lineage>
</organism>
<keyword evidence="17" id="KW-1185">Reference proteome</keyword>
<feature type="domain" description="GHMP kinase N-terminal" evidence="13">
    <location>
        <begin position="94"/>
        <end position="183"/>
    </location>
</feature>
<dbReference type="Pfam" id="PF08544">
    <property type="entry name" value="GHMP_kinases_C"/>
    <property type="match status" value="1"/>
</dbReference>
<accession>A0ABU0JQN6</accession>
<evidence type="ECO:0000256" key="11">
    <source>
        <dbReference type="HAMAP-Rule" id="MF_00246"/>
    </source>
</evidence>
<dbReference type="PRINTS" id="PR00473">
    <property type="entry name" value="GALCTOKINASE"/>
</dbReference>
<keyword evidence="7 11" id="KW-0067">ATP-binding</keyword>
<evidence type="ECO:0000313" key="16">
    <source>
        <dbReference type="EMBL" id="MDQ0478359.1"/>
    </source>
</evidence>
<dbReference type="InterPro" id="IPR022963">
    <property type="entry name" value="Galactokinase_bac"/>
</dbReference>
<dbReference type="Gene3D" id="3.30.70.890">
    <property type="entry name" value="GHMP kinase, C-terminal domain"/>
    <property type="match status" value="1"/>
</dbReference>
<keyword evidence="5 11" id="KW-0547">Nucleotide-binding</keyword>
<feature type="active site" description="Proton acceptor" evidence="11">
    <location>
        <position position="175"/>
    </location>
</feature>
<name>A0ABU0JQN6_HATLI</name>
<keyword evidence="8 11" id="KW-0460">Magnesium</keyword>
<protein>
    <recommendedName>
        <fullName evidence="11 12">Galactokinase</fullName>
        <ecNumber evidence="11 12">2.7.1.6</ecNumber>
    </recommendedName>
    <alternativeName>
        <fullName evidence="11">Galactose kinase</fullName>
    </alternativeName>
</protein>
<dbReference type="Gene3D" id="3.30.230.10">
    <property type="match status" value="1"/>
</dbReference>
<dbReference type="InterPro" id="IPR006203">
    <property type="entry name" value="GHMP_knse_ATP-bd_CS"/>
</dbReference>
<dbReference type="PANTHER" id="PTHR10457:SF7">
    <property type="entry name" value="GALACTOKINASE-RELATED"/>
    <property type="match status" value="1"/>
</dbReference>
<dbReference type="Pfam" id="PF10509">
    <property type="entry name" value="GalKase_gal_bdg"/>
    <property type="match status" value="1"/>
</dbReference>
<feature type="site" description="Transition state stabilizer" evidence="11">
    <location>
        <position position="30"/>
    </location>
</feature>
<evidence type="ECO:0000256" key="3">
    <source>
        <dbReference type="ARBA" id="ARBA00022679"/>
    </source>
</evidence>
<feature type="binding site" evidence="11">
    <location>
        <position position="163"/>
    </location>
    <ligand>
        <name>Mg(2+)</name>
        <dbReference type="ChEBI" id="CHEBI:18420"/>
    </ligand>
</feature>
<keyword evidence="10 11" id="KW-0119">Carbohydrate metabolism</keyword>
<keyword evidence="4 11" id="KW-0479">Metal-binding</keyword>
<reference evidence="16 17" key="1">
    <citation type="submission" date="2023-07" db="EMBL/GenBank/DDBJ databases">
        <title>Genomic Encyclopedia of Type Strains, Phase IV (KMG-IV): sequencing the most valuable type-strain genomes for metagenomic binning, comparative biology and taxonomic classification.</title>
        <authorList>
            <person name="Goeker M."/>
        </authorList>
    </citation>
    <scope>NUCLEOTIDE SEQUENCE [LARGE SCALE GENOMIC DNA]</scope>
    <source>
        <strain evidence="16 17">DSM 1400</strain>
    </source>
</reference>
<dbReference type="InterPro" id="IPR019741">
    <property type="entry name" value="Galactokinase_CS"/>
</dbReference>
<comment type="caution">
    <text evidence="16">The sequence shown here is derived from an EMBL/GenBank/DDBJ whole genome shotgun (WGS) entry which is preliminary data.</text>
</comment>
<dbReference type="SUPFAM" id="SSF55060">
    <property type="entry name" value="GHMP Kinase, C-terminal domain"/>
    <property type="match status" value="1"/>
</dbReference>
<dbReference type="PIRSF" id="PIRSF000530">
    <property type="entry name" value="Galactokinase"/>
    <property type="match status" value="1"/>
</dbReference>
<feature type="domain" description="GHMP kinase C-terminal" evidence="14">
    <location>
        <begin position="285"/>
        <end position="367"/>
    </location>
</feature>
<feature type="binding site" evidence="11">
    <location>
        <begin position="124"/>
        <end position="130"/>
    </location>
    <ligand>
        <name>ATP</name>
        <dbReference type="ChEBI" id="CHEBI:30616"/>
    </ligand>
</feature>
<keyword evidence="9 11" id="KW-0299">Galactose metabolism</keyword>
<dbReference type="GO" id="GO:0004335">
    <property type="term" value="F:galactokinase activity"/>
    <property type="evidence" value="ECO:0007669"/>
    <property type="project" value="UniProtKB-EC"/>
</dbReference>
<comment type="catalytic activity">
    <reaction evidence="11">
        <text>alpha-D-galactose + ATP = alpha-D-galactose 1-phosphate + ADP + H(+)</text>
        <dbReference type="Rhea" id="RHEA:13553"/>
        <dbReference type="ChEBI" id="CHEBI:15378"/>
        <dbReference type="ChEBI" id="CHEBI:28061"/>
        <dbReference type="ChEBI" id="CHEBI:30616"/>
        <dbReference type="ChEBI" id="CHEBI:58336"/>
        <dbReference type="ChEBI" id="CHEBI:456216"/>
        <dbReference type="EC" id="2.7.1.6"/>
    </reaction>
</comment>
<dbReference type="PROSITE" id="PS00106">
    <property type="entry name" value="GALACTOKINASE"/>
    <property type="match status" value="1"/>
</dbReference>
<dbReference type="InterPro" id="IPR014721">
    <property type="entry name" value="Ribsml_uS5_D2-typ_fold_subgr"/>
</dbReference>
<evidence type="ECO:0000256" key="10">
    <source>
        <dbReference type="ARBA" id="ARBA00023277"/>
    </source>
</evidence>
<keyword evidence="6 11" id="KW-0418">Kinase</keyword>
<feature type="binding site" evidence="11">
    <location>
        <position position="225"/>
    </location>
    <ligand>
        <name>substrate</name>
    </ligand>
</feature>
<gene>
    <name evidence="11" type="primary">galK</name>
    <name evidence="16" type="ORF">QOZ93_000060</name>
</gene>
<dbReference type="PANTHER" id="PTHR10457">
    <property type="entry name" value="MEVALONATE KINASE/GALACTOKINASE"/>
    <property type="match status" value="1"/>
</dbReference>
<dbReference type="EMBL" id="JAUSWN010000001">
    <property type="protein sequence ID" value="MDQ0478359.1"/>
    <property type="molecule type" value="Genomic_DNA"/>
</dbReference>
<dbReference type="PRINTS" id="PR00959">
    <property type="entry name" value="MEVGALKINASE"/>
</dbReference>
<evidence type="ECO:0000313" key="17">
    <source>
        <dbReference type="Proteomes" id="UP001224418"/>
    </source>
</evidence>
<evidence type="ECO:0000259" key="13">
    <source>
        <dbReference type="Pfam" id="PF00288"/>
    </source>
</evidence>
<evidence type="ECO:0000256" key="1">
    <source>
        <dbReference type="ARBA" id="ARBA00006566"/>
    </source>
</evidence>
<keyword evidence="3 11" id="KW-0808">Transferase</keyword>
<evidence type="ECO:0000256" key="9">
    <source>
        <dbReference type="ARBA" id="ARBA00023144"/>
    </source>
</evidence>
<dbReference type="NCBIfam" id="NF003705">
    <property type="entry name" value="PRK05322.1"/>
    <property type="match status" value="1"/>
</dbReference>
<evidence type="ECO:0000256" key="6">
    <source>
        <dbReference type="ARBA" id="ARBA00022777"/>
    </source>
</evidence>
<sequence>MECNELKEKFIEVYGNNSTDEIQYFHSPGRVNLIGEHIDYNGGLVFPCALDFGTYALVRKRNDSKVKLSSTNFKLQIEVDINSIEYKQEDDWANYPKGVIKVIMDKGYKASGMDILISGDIPNGAGLSSSASLEVLIAHIVNVLFNNGKINMIDLVKFSQKAENKFVGVNCGIMDQFAVGMGKKNKAILLNCNTLDYMYADIDLKEYTLVLMNTNKRRALNESKYNERRSECDKALDIIIKEKNISNLCELSKKDFQQYETLLKDEVLRRRVKHVVFENIRVKKAFEALNNGNLREFGNLLIESHNSLKELYEVTGKELDTIVYEALKIEGCIGARMTGAGFGGCAIALVKKTELDKFKEEVSREYKKVIGYEPSFYFSGIGEGTRKLS</sequence>
<evidence type="ECO:0000256" key="7">
    <source>
        <dbReference type="ARBA" id="ARBA00022840"/>
    </source>
</evidence>
<dbReference type="SUPFAM" id="SSF54211">
    <property type="entry name" value="Ribosomal protein S5 domain 2-like"/>
    <property type="match status" value="1"/>
</dbReference>
<dbReference type="InterPro" id="IPR019539">
    <property type="entry name" value="GalKase_N"/>
</dbReference>
<evidence type="ECO:0000256" key="4">
    <source>
        <dbReference type="ARBA" id="ARBA00022723"/>
    </source>
</evidence>
<comment type="subcellular location">
    <subcellularLocation>
        <location evidence="11">Cytoplasm</location>
    </subcellularLocation>
</comment>
<dbReference type="PROSITE" id="PS00627">
    <property type="entry name" value="GHMP_KINASES_ATP"/>
    <property type="match status" value="1"/>
</dbReference>
<dbReference type="InterPro" id="IPR006206">
    <property type="entry name" value="Mevalonate/galactokinase"/>
</dbReference>
<proteinExistence type="inferred from homology"/>
<comment type="function">
    <text evidence="11">Catalyzes the transfer of the gamma-phosphate of ATP to D-galactose to form alpha-D-galactose-1-phosphate (Gal-1-P).</text>
</comment>
<dbReference type="InterPro" id="IPR000705">
    <property type="entry name" value="Galactokinase"/>
</dbReference>
<dbReference type="HAMAP" id="MF_00246">
    <property type="entry name" value="Galactokinase"/>
    <property type="match status" value="1"/>
</dbReference>
<dbReference type="InterPro" id="IPR020568">
    <property type="entry name" value="Ribosomal_Su5_D2-typ_SF"/>
</dbReference>